<evidence type="ECO:0000256" key="8">
    <source>
        <dbReference type="SAM" id="Phobius"/>
    </source>
</evidence>
<dbReference type="SUPFAM" id="SSF55874">
    <property type="entry name" value="ATPase domain of HSP90 chaperone/DNA topoisomerase II/histidine kinase"/>
    <property type="match status" value="1"/>
</dbReference>
<dbReference type="RefSeq" id="WP_179503221.1">
    <property type="nucleotide sequence ID" value="NZ_JACCAA010000001.1"/>
</dbReference>
<gene>
    <name evidence="10" type="ORF">BJ980_003201</name>
</gene>
<feature type="transmembrane region" description="Helical" evidence="8">
    <location>
        <begin position="99"/>
        <end position="116"/>
    </location>
</feature>
<reference evidence="10 11" key="1">
    <citation type="submission" date="2020-07" db="EMBL/GenBank/DDBJ databases">
        <title>Sequencing the genomes of 1000 actinobacteria strains.</title>
        <authorList>
            <person name="Klenk H.-P."/>
        </authorList>
    </citation>
    <scope>NUCLEOTIDE SEQUENCE [LARGE SCALE GENOMIC DNA]</scope>
    <source>
        <strain evidence="10 11">DSM 23819</strain>
    </source>
</reference>
<keyword evidence="8" id="KW-0812">Transmembrane</keyword>
<feature type="transmembrane region" description="Helical" evidence="8">
    <location>
        <begin position="255"/>
        <end position="271"/>
    </location>
</feature>
<evidence type="ECO:0000256" key="6">
    <source>
        <dbReference type="ARBA" id="ARBA00023012"/>
    </source>
</evidence>
<name>A0A7Y9S577_9ACTN</name>
<keyword evidence="8" id="KW-0472">Membrane</keyword>
<comment type="catalytic activity">
    <reaction evidence="1">
        <text>ATP + protein L-histidine = ADP + protein N-phospho-L-histidine.</text>
        <dbReference type="EC" id="2.7.13.3"/>
    </reaction>
</comment>
<feature type="transmembrane region" description="Helical" evidence="8">
    <location>
        <begin position="195"/>
        <end position="214"/>
    </location>
</feature>
<evidence type="ECO:0000256" key="2">
    <source>
        <dbReference type="ARBA" id="ARBA00012438"/>
    </source>
</evidence>
<dbReference type="AlphaFoldDB" id="A0A7Y9S577"/>
<dbReference type="InterPro" id="IPR003594">
    <property type="entry name" value="HATPase_dom"/>
</dbReference>
<evidence type="ECO:0000256" key="4">
    <source>
        <dbReference type="ARBA" id="ARBA00022679"/>
    </source>
</evidence>
<keyword evidence="11" id="KW-1185">Reference proteome</keyword>
<evidence type="ECO:0000256" key="7">
    <source>
        <dbReference type="SAM" id="Coils"/>
    </source>
</evidence>
<evidence type="ECO:0000256" key="3">
    <source>
        <dbReference type="ARBA" id="ARBA00022553"/>
    </source>
</evidence>
<feature type="transmembrane region" description="Helical" evidence="8">
    <location>
        <begin position="136"/>
        <end position="153"/>
    </location>
</feature>
<dbReference type="InterPro" id="IPR036890">
    <property type="entry name" value="HATPase_C_sf"/>
</dbReference>
<feature type="coiled-coil region" evidence="7">
    <location>
        <begin position="374"/>
        <end position="401"/>
    </location>
</feature>
<dbReference type="InterPro" id="IPR004358">
    <property type="entry name" value="Sig_transdc_His_kin-like_C"/>
</dbReference>
<evidence type="ECO:0000313" key="11">
    <source>
        <dbReference type="Proteomes" id="UP000540656"/>
    </source>
</evidence>
<organism evidence="10 11">
    <name type="scientific">Nocardioides daedukensis</name>
    <dbReference type="NCBI Taxonomy" id="634462"/>
    <lineage>
        <taxon>Bacteria</taxon>
        <taxon>Bacillati</taxon>
        <taxon>Actinomycetota</taxon>
        <taxon>Actinomycetes</taxon>
        <taxon>Propionibacteriales</taxon>
        <taxon>Nocardioidaceae</taxon>
        <taxon>Nocardioides</taxon>
    </lineage>
</organism>
<comment type="caution">
    <text evidence="10">The sequence shown here is derived from an EMBL/GenBank/DDBJ whole genome shotgun (WGS) entry which is preliminary data.</text>
</comment>
<feature type="transmembrane region" description="Helical" evidence="8">
    <location>
        <begin position="283"/>
        <end position="302"/>
    </location>
</feature>
<dbReference type="GO" id="GO:0000160">
    <property type="term" value="P:phosphorelay signal transduction system"/>
    <property type="evidence" value="ECO:0007669"/>
    <property type="project" value="UniProtKB-KW"/>
</dbReference>
<sequence length="559" mass="61237">MTAWIVGPGLGRGARLSDLCPISMTPQGAQSAHRPQNWGTYRVSVRDARWRRMLPGVEDNFEPPKFLLRENSARSTGLGSPSTNDLTIFRSRAWGWPNAWAPAGTALGVLLVAVTVHLTRPAHELAAMATSVRETFALALIGAGLLVLCGSWLRNHNSAGWLATFLFCTGIYLRTQSMDGRYMPALGDENSVNLVMIPDLVWFAFLIWVSIRCARSAPLSRWRAPLFLGPGAGIAFSLLRAWWVDQGIRVQPDVVQYVEILAFAIAVWIGARSLAKVIDLHRDLRWIVTWCLTVGVAFHHFSPSQMDGRAAWSIVIIVVCSTTGIGMVVASLILLCLAYATQSTRLHESLEDAERRLWADEETRHEARSTVAGIASASRLLIHHENEVAELQRKNLAAMLEAEMGRLERLLVEPVQPGRDSCQRIDLDDAVEPHVVAHRAQGGRIVHHRGNLQAFAPADDVAKALNVLLSNVRDHAPGATVRISSELSDGEVALIVTDDGPGIPDEVRLRMFRRHAKGLSSSGQGIGLSYARQILRACGGELELQSSADGTVFRICLPS</sequence>
<dbReference type="CDD" id="cd00075">
    <property type="entry name" value="HATPase"/>
    <property type="match status" value="1"/>
</dbReference>
<keyword evidence="8" id="KW-1133">Transmembrane helix</keyword>
<dbReference type="GO" id="GO:0004673">
    <property type="term" value="F:protein histidine kinase activity"/>
    <property type="evidence" value="ECO:0007669"/>
    <property type="project" value="UniProtKB-EC"/>
</dbReference>
<dbReference type="Pfam" id="PF02518">
    <property type="entry name" value="HATPase_c"/>
    <property type="match status" value="1"/>
</dbReference>
<protein>
    <recommendedName>
        <fullName evidence="2">histidine kinase</fullName>
        <ecNumber evidence="2">2.7.13.3</ecNumber>
    </recommendedName>
</protein>
<feature type="transmembrane region" description="Helical" evidence="8">
    <location>
        <begin position="158"/>
        <end position="175"/>
    </location>
</feature>
<dbReference type="PROSITE" id="PS50109">
    <property type="entry name" value="HIS_KIN"/>
    <property type="match status" value="1"/>
</dbReference>
<accession>A0A7Y9S577</accession>
<keyword evidence="6" id="KW-0902">Two-component regulatory system</keyword>
<feature type="transmembrane region" description="Helical" evidence="8">
    <location>
        <begin position="314"/>
        <end position="340"/>
    </location>
</feature>
<keyword evidence="5" id="KW-0418">Kinase</keyword>
<evidence type="ECO:0000313" key="10">
    <source>
        <dbReference type="EMBL" id="NYG60278.1"/>
    </source>
</evidence>
<feature type="transmembrane region" description="Helical" evidence="8">
    <location>
        <begin position="226"/>
        <end position="243"/>
    </location>
</feature>
<dbReference type="PANTHER" id="PTHR44936:SF9">
    <property type="entry name" value="SENSOR PROTEIN CREC"/>
    <property type="match status" value="1"/>
</dbReference>
<dbReference type="Gene3D" id="3.30.565.10">
    <property type="entry name" value="Histidine kinase-like ATPase, C-terminal domain"/>
    <property type="match status" value="1"/>
</dbReference>
<keyword evidence="3" id="KW-0597">Phosphoprotein</keyword>
<dbReference type="InterPro" id="IPR050980">
    <property type="entry name" value="2C_sensor_his_kinase"/>
</dbReference>
<dbReference type="EMBL" id="JACCAA010000001">
    <property type="protein sequence ID" value="NYG60278.1"/>
    <property type="molecule type" value="Genomic_DNA"/>
</dbReference>
<dbReference type="Proteomes" id="UP000540656">
    <property type="component" value="Unassembled WGS sequence"/>
</dbReference>
<keyword evidence="4" id="KW-0808">Transferase</keyword>
<dbReference type="InterPro" id="IPR005467">
    <property type="entry name" value="His_kinase_dom"/>
</dbReference>
<dbReference type="SMART" id="SM00387">
    <property type="entry name" value="HATPase_c"/>
    <property type="match status" value="1"/>
</dbReference>
<feature type="domain" description="Histidine kinase" evidence="9">
    <location>
        <begin position="362"/>
        <end position="559"/>
    </location>
</feature>
<dbReference type="PANTHER" id="PTHR44936">
    <property type="entry name" value="SENSOR PROTEIN CREC"/>
    <property type="match status" value="1"/>
</dbReference>
<evidence type="ECO:0000256" key="1">
    <source>
        <dbReference type="ARBA" id="ARBA00000085"/>
    </source>
</evidence>
<evidence type="ECO:0000259" key="9">
    <source>
        <dbReference type="PROSITE" id="PS50109"/>
    </source>
</evidence>
<dbReference type="PRINTS" id="PR00344">
    <property type="entry name" value="BCTRLSENSOR"/>
</dbReference>
<evidence type="ECO:0000256" key="5">
    <source>
        <dbReference type="ARBA" id="ARBA00022777"/>
    </source>
</evidence>
<proteinExistence type="predicted"/>
<dbReference type="EC" id="2.7.13.3" evidence="2"/>
<keyword evidence="7" id="KW-0175">Coiled coil</keyword>